<name>A0ABN1WEN4_9ACTN</name>
<protein>
    <submittedName>
        <fullName evidence="2">Uncharacterized protein</fullName>
    </submittedName>
</protein>
<dbReference type="Proteomes" id="UP001500037">
    <property type="component" value="Unassembled WGS sequence"/>
</dbReference>
<reference evidence="2 3" key="1">
    <citation type="journal article" date="2019" name="Int. J. Syst. Evol. Microbiol.">
        <title>The Global Catalogue of Microorganisms (GCM) 10K type strain sequencing project: providing services to taxonomists for standard genome sequencing and annotation.</title>
        <authorList>
            <consortium name="The Broad Institute Genomics Platform"/>
            <consortium name="The Broad Institute Genome Sequencing Center for Infectious Disease"/>
            <person name="Wu L."/>
            <person name="Ma J."/>
        </authorList>
    </citation>
    <scope>NUCLEOTIDE SEQUENCE [LARGE SCALE GENOMIC DNA]</scope>
    <source>
        <strain evidence="2 3">JCM 13004</strain>
    </source>
</reference>
<keyword evidence="1" id="KW-0812">Transmembrane</keyword>
<organism evidence="2 3">
    <name type="scientific">Kitasatospora nipponensis</name>
    <dbReference type="NCBI Taxonomy" id="258049"/>
    <lineage>
        <taxon>Bacteria</taxon>
        <taxon>Bacillati</taxon>
        <taxon>Actinomycetota</taxon>
        <taxon>Actinomycetes</taxon>
        <taxon>Kitasatosporales</taxon>
        <taxon>Streptomycetaceae</taxon>
        <taxon>Kitasatospora</taxon>
    </lineage>
</organism>
<keyword evidence="3" id="KW-1185">Reference proteome</keyword>
<proteinExistence type="predicted"/>
<evidence type="ECO:0000313" key="2">
    <source>
        <dbReference type="EMBL" id="GAA1239834.1"/>
    </source>
</evidence>
<sequence length="88" mass="9330">MSPDRNQCLPMVHGQAGVTEPNMPARIARGAGKAVDIRVLLKGGLLVAIAGISSLLWHSAASGLGTASVMWAAGRIANRSYIYLERRM</sequence>
<evidence type="ECO:0000256" key="1">
    <source>
        <dbReference type="SAM" id="Phobius"/>
    </source>
</evidence>
<dbReference type="EMBL" id="BAAALF010000051">
    <property type="protein sequence ID" value="GAA1239834.1"/>
    <property type="molecule type" value="Genomic_DNA"/>
</dbReference>
<comment type="caution">
    <text evidence="2">The sequence shown here is derived from an EMBL/GenBank/DDBJ whole genome shotgun (WGS) entry which is preliminary data.</text>
</comment>
<accession>A0ABN1WEN4</accession>
<evidence type="ECO:0000313" key="3">
    <source>
        <dbReference type="Proteomes" id="UP001500037"/>
    </source>
</evidence>
<gene>
    <name evidence="2" type="ORF">GCM10009665_33310</name>
</gene>
<keyword evidence="1" id="KW-0472">Membrane</keyword>
<feature type="transmembrane region" description="Helical" evidence="1">
    <location>
        <begin position="39"/>
        <end position="57"/>
    </location>
</feature>
<dbReference type="RefSeq" id="WP_344442403.1">
    <property type="nucleotide sequence ID" value="NZ_BAAALF010000051.1"/>
</dbReference>
<keyword evidence="1" id="KW-1133">Transmembrane helix</keyword>